<evidence type="ECO:0000256" key="1">
    <source>
        <dbReference type="SAM" id="MobiDB-lite"/>
    </source>
</evidence>
<dbReference type="RefSeq" id="WP_043436789.1">
    <property type="nucleotide sequence ID" value="NZ_CP009313.1"/>
</dbReference>
<feature type="region of interest" description="Disordered" evidence="1">
    <location>
        <begin position="51"/>
        <end position="73"/>
    </location>
</feature>
<dbReference type="Proteomes" id="UP000031526">
    <property type="component" value="Chromosome"/>
</dbReference>
<dbReference type="EMBL" id="CP009313">
    <property type="protein sequence ID" value="AJE38774.1"/>
    <property type="molecule type" value="Genomic_DNA"/>
</dbReference>
<organism evidence="2 4">
    <name type="scientific">Streptomyces nodosus</name>
    <dbReference type="NCBI Taxonomy" id="40318"/>
    <lineage>
        <taxon>Bacteria</taxon>
        <taxon>Bacillati</taxon>
        <taxon>Actinomycetota</taxon>
        <taxon>Actinomycetes</taxon>
        <taxon>Kitasatosporales</taxon>
        <taxon>Streptomycetaceae</taxon>
        <taxon>Streptomyces</taxon>
    </lineage>
</organism>
<evidence type="ECO:0000313" key="5">
    <source>
        <dbReference type="Proteomes" id="UP000325763"/>
    </source>
</evidence>
<protein>
    <submittedName>
        <fullName evidence="2">Uncharacterized protein</fullName>
    </submittedName>
</protein>
<evidence type="ECO:0000313" key="2">
    <source>
        <dbReference type="EMBL" id="AJE38774.1"/>
    </source>
</evidence>
<name>A0A0B5D6T2_9ACTN</name>
<dbReference type="OrthoDB" id="4338030at2"/>
<accession>A0A0B5D6T2</accession>
<reference evidence="2 4" key="2">
    <citation type="journal article" date="2016" name="Appl. Microbiol. Biotechnol.">
        <title>Exploiting the genome sequence of Streptomyces nodosus for enhanced antibiotic production.</title>
        <authorList>
            <person name="Sweeney P."/>
            <person name="Murphy C.D."/>
            <person name="Caffrey P."/>
        </authorList>
    </citation>
    <scope>NUCLEOTIDE SEQUENCE [LARGE SCALE GENOMIC DNA]</scope>
    <source>
        <strain evidence="2 4">ATCC 14899</strain>
    </source>
</reference>
<reference evidence="4" key="1">
    <citation type="submission" date="2014-09" db="EMBL/GenBank/DDBJ databases">
        <title>Sequence of the Streptomyces nodosus genome.</title>
        <authorList>
            <person name="Sweeney P."/>
            <person name="Stephens N."/>
            <person name="Murphy C."/>
            <person name="Caffrey P."/>
        </authorList>
    </citation>
    <scope>NUCLEOTIDE SEQUENCE [LARGE SCALE GENOMIC DNA]</scope>
    <source>
        <strain evidence="4">ATCC 14899</strain>
    </source>
</reference>
<dbReference type="HOGENOM" id="CLU_193070_1_0_11"/>
<dbReference type="Proteomes" id="UP000325763">
    <property type="component" value="Chromosome"/>
</dbReference>
<gene>
    <name evidence="3" type="ORF">CP978_01085</name>
    <name evidence="2" type="ORF">SNOD_00715</name>
</gene>
<dbReference type="KEGG" id="snq:CP978_01085"/>
<evidence type="ECO:0000313" key="3">
    <source>
        <dbReference type="EMBL" id="QEV37355.1"/>
    </source>
</evidence>
<dbReference type="EMBL" id="CP023747">
    <property type="protein sequence ID" value="QEV37355.1"/>
    <property type="molecule type" value="Genomic_DNA"/>
</dbReference>
<proteinExistence type="predicted"/>
<evidence type="ECO:0000313" key="4">
    <source>
        <dbReference type="Proteomes" id="UP000031526"/>
    </source>
</evidence>
<sequence length="73" mass="8003">MERKQIWLITATLTVFTWSVVMVAMGQVTAIVVLAPALGLTVQQITRTARSHNAPASGHRVTVLPHEKEDDIP</sequence>
<keyword evidence="4" id="KW-1185">Reference proteome</keyword>
<reference evidence="3 5" key="3">
    <citation type="submission" date="2017-09" db="EMBL/GenBank/DDBJ databases">
        <title>Streptomyces genome completion.</title>
        <authorList>
            <person name="Lee N."/>
            <person name="Cho B.-K."/>
        </authorList>
    </citation>
    <scope>NUCLEOTIDE SEQUENCE [LARGE SCALE GENOMIC DNA]</scope>
    <source>
        <strain evidence="3 5">ATCC 14899</strain>
    </source>
</reference>
<dbReference type="AlphaFoldDB" id="A0A0B5D6T2"/>